<proteinExistence type="predicted"/>
<dbReference type="AlphaFoldDB" id="A0A8B0SV24"/>
<dbReference type="EMBL" id="MN956836">
    <property type="protein sequence ID" value="QTX13888.1"/>
    <property type="molecule type" value="Genomic_DNA"/>
</dbReference>
<name>A0A8B0SV24_KLEPN</name>
<evidence type="ECO:0000313" key="1">
    <source>
        <dbReference type="EMBL" id="QTX13888.1"/>
    </source>
</evidence>
<protein>
    <submittedName>
        <fullName evidence="1">Uncharacterized protein</fullName>
    </submittedName>
</protein>
<reference evidence="1" key="1">
    <citation type="submission" date="2020-01" db="EMBL/GenBank/DDBJ databases">
        <authorList>
            <person name="Qin S."/>
        </authorList>
    </citation>
    <scope>NUCLEOTIDE SEQUENCE</scope>
    <source>
        <strain evidence="1">CVir17-16-YZ6g</strain>
        <plasmid evidence="1">p17-15-vir-like</plasmid>
    </source>
</reference>
<keyword evidence="1" id="KW-0614">Plasmid</keyword>
<geneLocation type="plasmid" evidence="1">
    <name>p17-15-vir-like</name>
</geneLocation>
<organism evidence="1">
    <name type="scientific">Klebsiella pneumoniae</name>
    <dbReference type="NCBI Taxonomy" id="573"/>
    <lineage>
        <taxon>Bacteria</taxon>
        <taxon>Pseudomonadati</taxon>
        <taxon>Pseudomonadota</taxon>
        <taxon>Gammaproteobacteria</taxon>
        <taxon>Enterobacterales</taxon>
        <taxon>Enterobacteriaceae</taxon>
        <taxon>Klebsiella/Raoultella group</taxon>
        <taxon>Klebsiella</taxon>
        <taxon>Klebsiella pneumoniae complex</taxon>
    </lineage>
</organism>
<accession>A0A8B0SV24</accession>
<sequence>MREQNNLTTSNDCEIDDRQNIKFFSSDELHAYTSRLNNLEVKLNFQKLPPLPFYQTGHWFSSGLLKTDNNLT</sequence>